<protein>
    <submittedName>
        <fullName evidence="1">Uncharacterized protein</fullName>
    </submittedName>
</protein>
<sequence length="93" mass="10717">MFFVASRACRFLARISEVLVICKSLMAICAMRVHWCLNALAVQILRLFGGVRNCDKPASHRHKCNCDRTLIFLFPQNRFKSLFVQYSHHTSTA</sequence>
<reference evidence="1" key="1">
    <citation type="submission" date="2019-12" db="EMBL/GenBank/DDBJ databases">
        <title>An insight into the sialome of adult female Ixodes ricinus ticks feeding for 6 days.</title>
        <authorList>
            <person name="Perner J."/>
            <person name="Ribeiro J.M.C."/>
        </authorList>
    </citation>
    <scope>NUCLEOTIDE SEQUENCE</scope>
    <source>
        <strain evidence="1">Semi-engorged</strain>
        <tissue evidence="1">Salivary glands</tissue>
    </source>
</reference>
<proteinExistence type="predicted"/>
<name>A0A6B0UCR6_IXORI</name>
<organism evidence="1">
    <name type="scientific">Ixodes ricinus</name>
    <name type="common">Common tick</name>
    <name type="synonym">Acarus ricinus</name>
    <dbReference type="NCBI Taxonomy" id="34613"/>
    <lineage>
        <taxon>Eukaryota</taxon>
        <taxon>Metazoa</taxon>
        <taxon>Ecdysozoa</taxon>
        <taxon>Arthropoda</taxon>
        <taxon>Chelicerata</taxon>
        <taxon>Arachnida</taxon>
        <taxon>Acari</taxon>
        <taxon>Parasitiformes</taxon>
        <taxon>Ixodida</taxon>
        <taxon>Ixodoidea</taxon>
        <taxon>Ixodidae</taxon>
        <taxon>Ixodinae</taxon>
        <taxon>Ixodes</taxon>
    </lineage>
</organism>
<dbReference type="EMBL" id="GIFC01004737">
    <property type="protein sequence ID" value="MXU86820.1"/>
    <property type="molecule type" value="Transcribed_RNA"/>
</dbReference>
<dbReference type="AlphaFoldDB" id="A0A6B0UCR6"/>
<accession>A0A6B0UCR6</accession>
<evidence type="ECO:0000313" key="1">
    <source>
        <dbReference type="EMBL" id="MXU86820.1"/>
    </source>
</evidence>